<sequence length="122" mass="13090">MISIRRSLVVATIFGAVALTAAALPRPDLRLSFAYHPGTKLATATDYDGNRHLLQVRCVTSSTGNCHFALESAGRRKIVILEPGRTATLANIAEAGRICSSAVELTSTSCTWHPILDLKDQV</sequence>
<protein>
    <submittedName>
        <fullName evidence="1">Uncharacterized protein</fullName>
    </submittedName>
</protein>
<evidence type="ECO:0000313" key="2">
    <source>
        <dbReference type="Proteomes" id="UP000033200"/>
    </source>
</evidence>
<keyword evidence="1" id="KW-0614">Plasmid</keyword>
<proteinExistence type="predicted"/>
<reference evidence="1 2" key="1">
    <citation type="submission" date="2014-09" db="EMBL/GenBank/DDBJ databases">
        <title>Using Illumina technology Improving SMRT sequencing Genome Assembly by RASTools.</title>
        <authorList>
            <person name="Zhou Y."/>
            <person name="Ma T."/>
            <person name="Liu T."/>
        </authorList>
    </citation>
    <scope>NUCLEOTIDE SEQUENCE [LARGE SCALE GENOMIC DNA]</scope>
    <source>
        <strain evidence="1 2">ATCC 55669</strain>
        <plasmid evidence="2">Plasmid STP1</plasmid>
    </source>
</reference>
<dbReference type="RefSeq" id="WP_041394145.1">
    <property type="nucleotide sequence ID" value="NZ_CP009572.1"/>
</dbReference>
<dbReference type="Proteomes" id="UP000033200">
    <property type="component" value="Plasmid STP1"/>
</dbReference>
<gene>
    <name evidence="1" type="ORF">MC45_18195</name>
</gene>
<evidence type="ECO:0000313" key="1">
    <source>
        <dbReference type="EMBL" id="AIT08442.1"/>
    </source>
</evidence>
<dbReference type="HOGENOM" id="CLU_2025267_0_0_5"/>
<keyword evidence="2" id="KW-1185">Reference proteome</keyword>
<accession>A0A097ELJ8</accession>
<organism evidence="1 2">
    <name type="scientific">Sphingomonas taxi</name>
    <dbReference type="NCBI Taxonomy" id="1549858"/>
    <lineage>
        <taxon>Bacteria</taxon>
        <taxon>Pseudomonadati</taxon>
        <taxon>Pseudomonadota</taxon>
        <taxon>Alphaproteobacteria</taxon>
        <taxon>Sphingomonadales</taxon>
        <taxon>Sphingomonadaceae</taxon>
        <taxon>Sphingomonas</taxon>
    </lineage>
</organism>
<dbReference type="AlphaFoldDB" id="A0A097ELJ8"/>
<geneLocation type="plasmid" evidence="1 2">
    <name>STP1</name>
</geneLocation>
<dbReference type="KEGG" id="stax:MC45_18195"/>
<name>A0A097ELJ8_9SPHN</name>
<dbReference type="EMBL" id="CP009572">
    <property type="protein sequence ID" value="AIT08442.1"/>
    <property type="molecule type" value="Genomic_DNA"/>
</dbReference>